<dbReference type="PANTHER" id="PTHR11361">
    <property type="entry name" value="DNA MISMATCH REPAIR PROTEIN MUTS FAMILY MEMBER"/>
    <property type="match status" value="1"/>
</dbReference>
<dbReference type="EMBL" id="AUZY01006793">
    <property type="protein sequence ID" value="EQD53228.1"/>
    <property type="molecule type" value="Genomic_DNA"/>
</dbReference>
<evidence type="ECO:0000313" key="5">
    <source>
        <dbReference type="EMBL" id="EQD53228.1"/>
    </source>
</evidence>
<dbReference type="SUPFAM" id="SSF52540">
    <property type="entry name" value="P-loop containing nucleoside triphosphate hydrolases"/>
    <property type="match status" value="1"/>
</dbReference>
<organism evidence="5">
    <name type="scientific">mine drainage metagenome</name>
    <dbReference type="NCBI Taxonomy" id="410659"/>
    <lineage>
        <taxon>unclassified sequences</taxon>
        <taxon>metagenomes</taxon>
        <taxon>ecological metagenomes</taxon>
    </lineage>
</organism>
<dbReference type="Gene3D" id="3.40.50.300">
    <property type="entry name" value="P-loop containing nucleotide triphosphate hydrolases"/>
    <property type="match status" value="1"/>
</dbReference>
<dbReference type="InterPro" id="IPR000432">
    <property type="entry name" value="DNA_mismatch_repair_MutS_C"/>
</dbReference>
<keyword evidence="1" id="KW-0547">Nucleotide-binding</keyword>
<dbReference type="GO" id="GO:0005524">
    <property type="term" value="F:ATP binding"/>
    <property type="evidence" value="ECO:0007669"/>
    <property type="project" value="UniProtKB-KW"/>
</dbReference>
<evidence type="ECO:0000256" key="1">
    <source>
        <dbReference type="ARBA" id="ARBA00022741"/>
    </source>
</evidence>
<gene>
    <name evidence="5" type="ORF">B1B_10366</name>
</gene>
<dbReference type="PANTHER" id="PTHR11361:SF34">
    <property type="entry name" value="DNA MISMATCH REPAIR PROTEIN MSH1, MITOCHONDRIAL"/>
    <property type="match status" value="1"/>
</dbReference>
<feature type="domain" description="DNA mismatch repair proteins mutS family" evidence="4">
    <location>
        <begin position="17"/>
        <end position="74"/>
    </location>
</feature>
<protein>
    <submittedName>
        <fullName evidence="5">Protein containing DNA mismatch repair protein MutS</fullName>
    </submittedName>
</protein>
<keyword evidence="3" id="KW-0238">DNA-binding</keyword>
<proteinExistence type="predicted"/>
<dbReference type="Pfam" id="PF00488">
    <property type="entry name" value="MutS_V"/>
    <property type="match status" value="1"/>
</dbReference>
<name>T1A8S1_9ZZZZ</name>
<dbReference type="GO" id="GO:0140664">
    <property type="term" value="F:ATP-dependent DNA damage sensor activity"/>
    <property type="evidence" value="ECO:0007669"/>
    <property type="project" value="InterPro"/>
</dbReference>
<sequence>VPNDTDARCAERAASSVLTGPELCPAKSTYMRQIGLIVVLAQAGSLVPAQYARVGLVSGLFTRMGFTDEIAGGSRASWWR</sequence>
<evidence type="ECO:0000256" key="3">
    <source>
        <dbReference type="ARBA" id="ARBA00023125"/>
    </source>
</evidence>
<reference evidence="5" key="2">
    <citation type="journal article" date="2014" name="ISME J.">
        <title>Microbial stratification in low pH oxic and suboxic macroscopic growths along an acid mine drainage.</title>
        <authorList>
            <person name="Mendez-Garcia C."/>
            <person name="Mesa V."/>
            <person name="Sprenger R.R."/>
            <person name="Richter M."/>
            <person name="Diez M.S."/>
            <person name="Solano J."/>
            <person name="Bargiela R."/>
            <person name="Golyshina O.V."/>
            <person name="Manteca A."/>
            <person name="Ramos J.L."/>
            <person name="Gallego J.R."/>
            <person name="Llorente I."/>
            <person name="Martins Dos Santos V.A."/>
            <person name="Jensen O.N."/>
            <person name="Pelaez A.I."/>
            <person name="Sanchez J."/>
            <person name="Ferrer M."/>
        </authorList>
    </citation>
    <scope>NUCLEOTIDE SEQUENCE</scope>
</reference>
<dbReference type="InterPro" id="IPR045076">
    <property type="entry name" value="MutS"/>
</dbReference>
<evidence type="ECO:0000256" key="2">
    <source>
        <dbReference type="ARBA" id="ARBA00022840"/>
    </source>
</evidence>
<evidence type="ECO:0000259" key="4">
    <source>
        <dbReference type="Pfam" id="PF00488"/>
    </source>
</evidence>
<keyword evidence="2" id="KW-0067">ATP-binding</keyword>
<accession>T1A8S1</accession>
<dbReference type="GO" id="GO:0006298">
    <property type="term" value="P:mismatch repair"/>
    <property type="evidence" value="ECO:0007669"/>
    <property type="project" value="InterPro"/>
</dbReference>
<feature type="non-terminal residue" evidence="5">
    <location>
        <position position="1"/>
    </location>
</feature>
<dbReference type="GO" id="GO:0030983">
    <property type="term" value="F:mismatched DNA binding"/>
    <property type="evidence" value="ECO:0007669"/>
    <property type="project" value="InterPro"/>
</dbReference>
<reference evidence="5" key="1">
    <citation type="submission" date="2013-08" db="EMBL/GenBank/DDBJ databases">
        <authorList>
            <person name="Mendez C."/>
            <person name="Richter M."/>
            <person name="Ferrer M."/>
            <person name="Sanchez J."/>
        </authorList>
    </citation>
    <scope>NUCLEOTIDE SEQUENCE</scope>
</reference>
<dbReference type="InterPro" id="IPR027417">
    <property type="entry name" value="P-loop_NTPase"/>
</dbReference>
<comment type="caution">
    <text evidence="5">The sequence shown here is derived from an EMBL/GenBank/DDBJ whole genome shotgun (WGS) entry which is preliminary data.</text>
</comment>
<dbReference type="AlphaFoldDB" id="T1A8S1"/>